<evidence type="ECO:0000313" key="7">
    <source>
        <dbReference type="Proteomes" id="UP000609172"/>
    </source>
</evidence>
<dbReference type="InterPro" id="IPR000743">
    <property type="entry name" value="Glyco_hydro_28"/>
</dbReference>
<dbReference type="SUPFAM" id="SSF51126">
    <property type="entry name" value="Pectin lyase-like"/>
    <property type="match status" value="1"/>
</dbReference>
<dbReference type="PANTHER" id="PTHR31339">
    <property type="entry name" value="PECTIN LYASE-RELATED"/>
    <property type="match status" value="1"/>
</dbReference>
<proteinExistence type="inferred from homology"/>
<comment type="caution">
    <text evidence="6">The sequence shown here is derived from an EMBL/GenBank/DDBJ whole genome shotgun (WGS) entry which is preliminary data.</text>
</comment>
<feature type="signal peptide" evidence="5">
    <location>
        <begin position="1"/>
        <end position="25"/>
    </location>
</feature>
<keyword evidence="2 4" id="KW-0378">Hydrolase</keyword>
<keyword evidence="7" id="KW-1185">Reference proteome</keyword>
<dbReference type="PROSITE" id="PS00502">
    <property type="entry name" value="POLYGALACTURONASE"/>
    <property type="match status" value="1"/>
</dbReference>
<dbReference type="InterPro" id="IPR051801">
    <property type="entry name" value="GH28_Enzymes"/>
</dbReference>
<dbReference type="Gene3D" id="2.160.20.10">
    <property type="entry name" value="Single-stranded right-handed beta-helix, Pectin lyase-like"/>
    <property type="match status" value="1"/>
</dbReference>
<evidence type="ECO:0000256" key="5">
    <source>
        <dbReference type="SAM" id="SignalP"/>
    </source>
</evidence>
<dbReference type="Proteomes" id="UP000609172">
    <property type="component" value="Unassembled WGS sequence"/>
</dbReference>
<organism evidence="6 7">
    <name type="scientific">Flavobacterium agrisoli</name>
    <dbReference type="NCBI Taxonomy" id="2793066"/>
    <lineage>
        <taxon>Bacteria</taxon>
        <taxon>Pseudomonadati</taxon>
        <taxon>Bacteroidota</taxon>
        <taxon>Flavobacteriia</taxon>
        <taxon>Flavobacteriales</taxon>
        <taxon>Flavobacteriaceae</taxon>
        <taxon>Flavobacterium</taxon>
    </lineage>
</organism>
<dbReference type="InterPro" id="IPR012334">
    <property type="entry name" value="Pectin_lyas_fold"/>
</dbReference>
<keyword evidence="3 4" id="KW-0326">Glycosidase</keyword>
<dbReference type="InterPro" id="IPR011050">
    <property type="entry name" value="Pectin_lyase_fold/virulence"/>
</dbReference>
<dbReference type="Pfam" id="PF00295">
    <property type="entry name" value="Glyco_hydro_28"/>
    <property type="match status" value="1"/>
</dbReference>
<name>A0A934UK71_9FLAO</name>
<dbReference type="SMART" id="SM00710">
    <property type="entry name" value="PbH1"/>
    <property type="match status" value="5"/>
</dbReference>
<evidence type="ECO:0000256" key="4">
    <source>
        <dbReference type="RuleBase" id="RU361169"/>
    </source>
</evidence>
<evidence type="ECO:0000313" key="6">
    <source>
        <dbReference type="EMBL" id="MBK0370756.1"/>
    </source>
</evidence>
<feature type="chain" id="PRO_5037649105" evidence="5">
    <location>
        <begin position="26"/>
        <end position="470"/>
    </location>
</feature>
<dbReference type="AlphaFoldDB" id="A0A934UK71"/>
<evidence type="ECO:0000256" key="2">
    <source>
        <dbReference type="ARBA" id="ARBA00022801"/>
    </source>
</evidence>
<dbReference type="PANTHER" id="PTHR31339:SF9">
    <property type="entry name" value="PLASMIN AND FIBRONECTIN-BINDING PROTEIN A"/>
    <property type="match status" value="1"/>
</dbReference>
<dbReference type="EMBL" id="JAEHFV010000006">
    <property type="protein sequence ID" value="MBK0370756.1"/>
    <property type="molecule type" value="Genomic_DNA"/>
</dbReference>
<keyword evidence="5" id="KW-0732">Signal</keyword>
<dbReference type="InterPro" id="IPR006626">
    <property type="entry name" value="PbH1"/>
</dbReference>
<dbReference type="GO" id="GO:0005975">
    <property type="term" value="P:carbohydrate metabolic process"/>
    <property type="evidence" value="ECO:0007669"/>
    <property type="project" value="InterPro"/>
</dbReference>
<sequence length="470" mass="52255">MILFKKNNTVLCLTFLFMLNVSLHAQVSDLAWKKSKTILTNIKQTSFKNKTYNILDFGAQPIAKQDNTQAITKAINTCSKNGGGKVIIPKGKFFTGPIHLDNNVNLHLEEGAELAFSTNSKDYPIVQTSFEGTECMNYSPLIYAFQKTNIAVTGKGTLNGQASEDNWWKWVGKDHKSIPGEPSQNDPENRDRLVSIAEENIPVSKRIFGENHYLRPNFVEFFECNTALIEGITITNAPFWIIHPMKSKNITIDGVTVASHGPNNDGCDPEYCENVWIKNCTFNTGDDCIAIKSGRDGDGRRVNMPSKNILIQNCKMIDGHGGVVIGSEISGGVNNVFVENCTMDSPNLDRAIRIKTNSKRGGVIENIFVRNCEVGTVKECVLKLNMFYAIYGDQSGSFIPTIRNIYLENIKVKNGGKYAILANGYEESPIENVGFKNVTIDKVENDFSLKNVKNLQITNTTINGKKIENQ</sequence>
<gene>
    <name evidence="6" type="ORF">I5M07_13045</name>
</gene>
<reference evidence="6" key="1">
    <citation type="submission" date="2020-12" db="EMBL/GenBank/DDBJ databases">
        <title>Bacterial novel species Flavobacterium sp. SE-1-e isolated from soil.</title>
        <authorList>
            <person name="Jung H.-Y."/>
        </authorList>
    </citation>
    <scope>NUCLEOTIDE SEQUENCE</scope>
    <source>
        <strain evidence="6">SE-1-e</strain>
    </source>
</reference>
<dbReference type="GO" id="GO:0004650">
    <property type="term" value="F:polygalacturonase activity"/>
    <property type="evidence" value="ECO:0007669"/>
    <property type="project" value="InterPro"/>
</dbReference>
<evidence type="ECO:0000256" key="3">
    <source>
        <dbReference type="ARBA" id="ARBA00023295"/>
    </source>
</evidence>
<evidence type="ECO:0000256" key="1">
    <source>
        <dbReference type="ARBA" id="ARBA00008834"/>
    </source>
</evidence>
<comment type="similarity">
    <text evidence="1 4">Belongs to the glycosyl hydrolase 28 family.</text>
</comment>
<protein>
    <submittedName>
        <fullName evidence="6">Glycoside hydrolase family 28 protein</fullName>
    </submittedName>
</protein>
<accession>A0A934UK71</accession>